<sequence length="360" mass="41519">KGRCFYEFLAGNRGKEPSPGQFVVTCIFAYHEIEHWPGAYSHLQWTRFVMENMEYDALAQAQASEEGLILPTLPAEALPIFTAVKRVEGDRLAKESARTGKSIRELTAYDFERYQVRTQGLDAVTDPPTSGLLQPARGEPRHVEELSSAEELTNTAVHQFHVFQTLSEFSPFPTSPSLHLLQPFNGRLSRCQLLEAPLNYRLFRHICEAHAVWTTRLVKNHHRLMLRIIFASPESTSDSWHYCFNLARQTIHDFAEHAFQTWQLHNPDVPFDEKKHFPNWLRKQYEYLLATIQARDPIPTNLPAKSARSLTVKQMLVAMHRQQTVLMNWSVEISARAGERCGNRYRHEPDNVLDLWTGEV</sequence>
<dbReference type="EMBL" id="AMGV01000004">
    <property type="protein sequence ID" value="KEF57849.1"/>
    <property type="molecule type" value="Genomic_DNA"/>
</dbReference>
<dbReference type="OrthoDB" id="4116881at2759"/>
<feature type="non-terminal residue" evidence="1">
    <location>
        <position position="1"/>
    </location>
</feature>
<gene>
    <name evidence="1" type="ORF">A1O9_05770</name>
</gene>
<feature type="non-terminal residue" evidence="1">
    <location>
        <position position="360"/>
    </location>
</feature>
<organism evidence="1 2">
    <name type="scientific">Exophiala aquamarina CBS 119918</name>
    <dbReference type="NCBI Taxonomy" id="1182545"/>
    <lineage>
        <taxon>Eukaryota</taxon>
        <taxon>Fungi</taxon>
        <taxon>Dikarya</taxon>
        <taxon>Ascomycota</taxon>
        <taxon>Pezizomycotina</taxon>
        <taxon>Eurotiomycetes</taxon>
        <taxon>Chaetothyriomycetidae</taxon>
        <taxon>Chaetothyriales</taxon>
        <taxon>Herpotrichiellaceae</taxon>
        <taxon>Exophiala</taxon>
    </lineage>
</organism>
<accession>A0A072PCP1</accession>
<dbReference type="AlphaFoldDB" id="A0A072PCP1"/>
<evidence type="ECO:0000313" key="2">
    <source>
        <dbReference type="Proteomes" id="UP000027920"/>
    </source>
</evidence>
<protein>
    <submittedName>
        <fullName evidence="1">Uncharacterized protein</fullName>
    </submittedName>
</protein>
<dbReference type="Proteomes" id="UP000027920">
    <property type="component" value="Unassembled WGS sequence"/>
</dbReference>
<dbReference type="RefSeq" id="XP_013260439.1">
    <property type="nucleotide sequence ID" value="XM_013404985.1"/>
</dbReference>
<evidence type="ECO:0000313" key="1">
    <source>
        <dbReference type="EMBL" id="KEF57849.1"/>
    </source>
</evidence>
<proteinExistence type="predicted"/>
<dbReference type="HOGENOM" id="CLU_044603_0_0_1"/>
<reference evidence="1 2" key="1">
    <citation type="submission" date="2013-03" db="EMBL/GenBank/DDBJ databases">
        <title>The Genome Sequence of Exophiala aquamarina CBS 119918.</title>
        <authorList>
            <consortium name="The Broad Institute Genomics Platform"/>
            <person name="Cuomo C."/>
            <person name="de Hoog S."/>
            <person name="Gorbushina A."/>
            <person name="Walker B."/>
            <person name="Young S.K."/>
            <person name="Zeng Q."/>
            <person name="Gargeya S."/>
            <person name="Fitzgerald M."/>
            <person name="Haas B."/>
            <person name="Abouelleil A."/>
            <person name="Allen A.W."/>
            <person name="Alvarado L."/>
            <person name="Arachchi H.M."/>
            <person name="Berlin A.M."/>
            <person name="Chapman S.B."/>
            <person name="Gainer-Dewar J."/>
            <person name="Goldberg J."/>
            <person name="Griggs A."/>
            <person name="Gujja S."/>
            <person name="Hansen M."/>
            <person name="Howarth C."/>
            <person name="Imamovic A."/>
            <person name="Ireland A."/>
            <person name="Larimer J."/>
            <person name="McCowan C."/>
            <person name="Murphy C."/>
            <person name="Pearson M."/>
            <person name="Poon T.W."/>
            <person name="Priest M."/>
            <person name="Roberts A."/>
            <person name="Saif S."/>
            <person name="Shea T."/>
            <person name="Sisk P."/>
            <person name="Sykes S."/>
            <person name="Wortman J."/>
            <person name="Nusbaum C."/>
            <person name="Birren B."/>
        </authorList>
    </citation>
    <scope>NUCLEOTIDE SEQUENCE [LARGE SCALE GENOMIC DNA]</scope>
    <source>
        <strain evidence="1 2">CBS 119918</strain>
    </source>
</reference>
<name>A0A072PCP1_9EURO</name>
<keyword evidence="2" id="KW-1185">Reference proteome</keyword>
<dbReference type="GeneID" id="25280692"/>
<dbReference type="VEuPathDB" id="FungiDB:A1O9_05770"/>
<comment type="caution">
    <text evidence="1">The sequence shown here is derived from an EMBL/GenBank/DDBJ whole genome shotgun (WGS) entry which is preliminary data.</text>
</comment>